<dbReference type="GO" id="GO:0050660">
    <property type="term" value="F:flavin adenine dinucleotide binding"/>
    <property type="evidence" value="ECO:0007669"/>
    <property type="project" value="InterPro"/>
</dbReference>
<dbReference type="SUPFAM" id="SSF69796">
    <property type="entry name" value="Thymidylate synthase-complementing protein Thy1"/>
    <property type="match status" value="1"/>
</dbReference>
<dbReference type="InterPro" id="IPR036098">
    <property type="entry name" value="Thymidylate_synthase_ThyX_sf"/>
</dbReference>
<reference evidence="1" key="1">
    <citation type="submission" date="2017-02" db="EMBL/GenBank/DDBJ databases">
        <title>Complete genome sequence of two Escherichia coli phages, vB_EcoM_ ESCO5 and vB_EcoM_ESCO13, which are related to phAPEC8.</title>
        <authorList>
            <person name="Trotereau A."/>
            <person name="Gonnet M."/>
            <person name="Viardot A."/>
            <person name="Lalmanach A.-C."/>
            <person name="Guabiraba R."/>
            <person name="Chanteloup N."/>
            <person name="Schouler C."/>
        </authorList>
    </citation>
    <scope>NUCLEOTIDE SEQUENCE [LARGE SCALE GENOMIC DNA]</scope>
</reference>
<organism evidence="1 2">
    <name type="scientific">Escherichia phage ESCO13</name>
    <dbReference type="NCBI Taxonomy" id="1881104"/>
    <lineage>
        <taxon>Viruses</taxon>
        <taxon>Duplodnaviria</taxon>
        <taxon>Heunggongvirae</taxon>
        <taxon>Uroviricota</taxon>
        <taxon>Caudoviricetes</taxon>
        <taxon>Stephanstirmvirinae</taxon>
        <taxon>Phapecoctavirus</taxon>
        <taxon>Phapecoctavirus ESCO13</taxon>
    </lineage>
</organism>
<dbReference type="GO" id="GO:0050797">
    <property type="term" value="F:thymidylate synthase (FAD) activity"/>
    <property type="evidence" value="ECO:0007669"/>
    <property type="project" value="InterPro"/>
</dbReference>
<dbReference type="InterPro" id="IPR003669">
    <property type="entry name" value="Thymidylate_synthase_ThyX"/>
</dbReference>
<protein>
    <recommendedName>
        <fullName evidence="3">Thymidylate synthase</fullName>
    </recommendedName>
</protein>
<dbReference type="PROSITE" id="PS51331">
    <property type="entry name" value="THYX"/>
    <property type="match status" value="1"/>
</dbReference>
<sequence>MTKQISASIIAHSITEDGKEIVTFELEYPRIIHSELMTHRLFSRNAASSRAIPVKTLIEMVRNQPARPYRFGANQPGMQDKGVDHDALIDAGYTAQEWWDLAALSAARFAEEFSLAGYHKQVANRLLEPFQRIKTVLTATEYENFWWLRDDKEADPTIEALAKEMHKEYEGSTPEVLKPGQWHTPYVDHFYDTIGTEGDDHFVFGGYYVQNESGEVVVLTLEEAKAISASCCAQVSYRRLNATKDKALDIYGRLLTGRKVHASPFEHQATPMQETCEQYGENCFEDLFINAPWDFNSWEPGITHVDRNGKFWSGNFKGWIQHRQLLTNHTKW</sequence>
<evidence type="ECO:0000313" key="2">
    <source>
        <dbReference type="Proteomes" id="UP000225358"/>
    </source>
</evidence>
<proteinExistence type="predicted"/>
<evidence type="ECO:0000313" key="1">
    <source>
        <dbReference type="EMBL" id="AOQ27234.1"/>
    </source>
</evidence>
<evidence type="ECO:0008006" key="3">
    <source>
        <dbReference type="Google" id="ProtNLM"/>
    </source>
</evidence>
<dbReference type="Proteomes" id="UP000225358">
    <property type="component" value="Segment"/>
</dbReference>
<dbReference type="GO" id="GO:0006231">
    <property type="term" value="P:dTMP biosynthetic process"/>
    <property type="evidence" value="ECO:0007669"/>
    <property type="project" value="InterPro"/>
</dbReference>
<name>A0A1D7XFD7_9CAUD</name>
<accession>A0A1D7XFD7</accession>
<dbReference type="Pfam" id="PF02511">
    <property type="entry name" value="Thy1"/>
    <property type="match status" value="1"/>
</dbReference>
<dbReference type="EMBL" id="KX552041">
    <property type="protein sequence ID" value="AOQ27234.1"/>
    <property type="molecule type" value="Genomic_DNA"/>
</dbReference>
<keyword evidence="2" id="KW-1185">Reference proteome</keyword>
<dbReference type="Gene3D" id="3.30.1360.170">
    <property type="match status" value="1"/>
</dbReference>
<gene>
    <name evidence="1" type="ORF">ESCO13_00112</name>
</gene>